<dbReference type="RefSeq" id="XP_035505123.1">
    <property type="nucleotide sequence ID" value="XM_035649230.2"/>
</dbReference>
<dbReference type="OrthoDB" id="1935530at2759"/>
<comment type="subunit">
    <text evidence="18">Monomer. Interacts with TRAPPC2 and RYR2.</text>
</comment>
<evidence type="ECO:0000256" key="7">
    <source>
        <dbReference type="ARBA" id="ARBA00023002"/>
    </source>
</evidence>
<dbReference type="GO" id="GO:0005737">
    <property type="term" value="C:cytoplasm"/>
    <property type="evidence" value="ECO:0007669"/>
    <property type="project" value="UniProtKB-SubCell"/>
</dbReference>
<dbReference type="FunFam" id="3.40.30.10:FF:000069">
    <property type="entry name" value="Chloride intracellular channel 2"/>
    <property type="match status" value="1"/>
</dbReference>
<keyword evidence="13 19" id="KW-0407">Ion channel</keyword>
<dbReference type="GO" id="GO:0034707">
    <property type="term" value="C:chloride channel complex"/>
    <property type="evidence" value="ECO:0007669"/>
    <property type="project" value="UniProtKB-KW"/>
</dbReference>
<evidence type="ECO:0000259" key="20">
    <source>
        <dbReference type="PROSITE" id="PS50405"/>
    </source>
</evidence>
<dbReference type="FunFam" id="1.20.1050.10:FF:000001">
    <property type="entry name" value="Chloride intracellular channel 2"/>
    <property type="match status" value="1"/>
</dbReference>
<keyword evidence="2 19" id="KW-0813">Transport</keyword>
<dbReference type="PANTHER" id="PTHR45476">
    <property type="entry name" value="CHLORIDE INTRACELLULAR CHANNEL PROTEIN 6-RELATED"/>
    <property type="match status" value="1"/>
</dbReference>
<sequence length="311" mass="35876">MTGKKGKRLAWLCLRMEKFTYEHIPENLVWIKHKKETVCTMAHGGVDNRTCERPLISATTQCSLFPNTEETAFKYPRHASHSLIEAGHDGENVGNCPFCQRLFMVLWLKGVKFTVTTVDMRKKPEELKDLAPGTNPPFLLYNGTLKTDFIKIEEFLEQTLAPPRYPHLSPLNKESFDVGADIFAKFSAFIKNSQGNAVHEKNLMREFKRLDNYLISPLPEEIDHNSRETMTISKRQFLDGDRLTLADCNLLPKLHVIRVAAKKYCDFDIPAQFTGVWRYLQNANEREEFKQTCPADIEIEKAYFTVANQRK</sequence>
<keyword evidence="5 19" id="KW-0851">Voltage-gated channel</keyword>
<dbReference type="InterPro" id="IPR002946">
    <property type="entry name" value="CLIC"/>
</dbReference>
<keyword evidence="7" id="KW-0560">Oxidoreductase</keyword>
<keyword evidence="11 19" id="KW-0869">Chloride channel</keyword>
<evidence type="ECO:0000313" key="22">
    <source>
        <dbReference type="Proteomes" id="UP000694558"/>
    </source>
</evidence>
<dbReference type="Ensembl" id="ENSSMAT00000021675.2">
    <property type="protein sequence ID" value="ENSSMAP00000021421.1"/>
    <property type="gene ID" value="ENSSMAG00000013119.2"/>
</dbReference>
<dbReference type="InterPro" id="IPR040079">
    <property type="entry name" value="Glutathione_S-Trfase"/>
</dbReference>
<comment type="function">
    <text evidence="17">In the soluble state, catalyzes glutaredoxin-like thiol disulfide exchange reactions with reduced glutathione as electron donor. Displays weak glutathione peroxidase activity. Can insert into membranes and form chloride ion channels. Membrane insertion seems to be redox-regulated and may occur only under oxidizing conditions. Modulates the activity of RYR2 and inhibits calcium influx.</text>
</comment>
<evidence type="ECO:0000256" key="5">
    <source>
        <dbReference type="ARBA" id="ARBA00022882"/>
    </source>
</evidence>
<dbReference type="CDD" id="cd10298">
    <property type="entry name" value="GST_C_CLIC2"/>
    <property type="match status" value="1"/>
</dbReference>
<dbReference type="GeneID" id="118319120"/>
<evidence type="ECO:0000313" key="21">
    <source>
        <dbReference type="Ensembl" id="ENSSMAP00000021421.1"/>
    </source>
</evidence>
<name>A0A8D3APH7_SCOMX</name>
<evidence type="ECO:0000256" key="4">
    <source>
        <dbReference type="ARBA" id="ARBA00022692"/>
    </source>
</evidence>
<dbReference type="Proteomes" id="UP000694558">
    <property type="component" value="Chromosome 13"/>
</dbReference>
<dbReference type="GeneTree" id="ENSGT00940000161397"/>
<dbReference type="CDD" id="cd03061">
    <property type="entry name" value="GST_N_CLIC"/>
    <property type="match status" value="1"/>
</dbReference>
<dbReference type="SFLD" id="SFLDS00019">
    <property type="entry name" value="Glutathione_Transferase_(cytos"/>
    <property type="match status" value="1"/>
</dbReference>
<evidence type="ECO:0000256" key="1">
    <source>
        <dbReference type="ARBA" id="ARBA00007655"/>
    </source>
</evidence>
<dbReference type="AlphaFoldDB" id="A0A8D3APH7"/>
<comment type="catalytic activity">
    <reaction evidence="15">
        <text>cumene hydroperoxide + 2 glutathione = 2-phenylpropan-2-ol + glutathione disulfide + H2O</text>
        <dbReference type="Rhea" id="RHEA:69651"/>
        <dbReference type="ChEBI" id="CHEBI:15377"/>
        <dbReference type="ChEBI" id="CHEBI:57925"/>
        <dbReference type="ChEBI" id="CHEBI:58297"/>
        <dbReference type="ChEBI" id="CHEBI:78673"/>
        <dbReference type="ChEBI" id="CHEBI:131607"/>
    </reaction>
    <physiologicalReaction direction="left-to-right" evidence="15">
        <dbReference type="Rhea" id="RHEA:69652"/>
    </physiologicalReaction>
</comment>
<comment type="catalytic activity">
    <reaction evidence="16">
        <text>tert-butyl hydroperoxide + 2 glutathione = tert-butanol + glutathione disulfide + H2O</text>
        <dbReference type="Rhea" id="RHEA:69412"/>
        <dbReference type="ChEBI" id="CHEBI:15377"/>
        <dbReference type="ChEBI" id="CHEBI:45895"/>
        <dbReference type="ChEBI" id="CHEBI:57925"/>
        <dbReference type="ChEBI" id="CHEBI:58297"/>
        <dbReference type="ChEBI" id="CHEBI:64090"/>
    </reaction>
    <physiologicalReaction direction="left-to-right" evidence="16">
        <dbReference type="Rhea" id="RHEA:69413"/>
    </physiologicalReaction>
</comment>
<dbReference type="Gene3D" id="3.40.30.10">
    <property type="entry name" value="Glutaredoxin"/>
    <property type="match status" value="1"/>
</dbReference>
<evidence type="ECO:0000256" key="14">
    <source>
        <dbReference type="ARBA" id="ARBA00024167"/>
    </source>
</evidence>
<evidence type="ECO:0000256" key="13">
    <source>
        <dbReference type="ARBA" id="ARBA00023303"/>
    </source>
</evidence>
<evidence type="ECO:0000256" key="18">
    <source>
        <dbReference type="ARBA" id="ARBA00063949"/>
    </source>
</evidence>
<reference evidence="21" key="1">
    <citation type="submission" date="2023-05" db="EMBL/GenBank/DDBJ databases">
        <title>High-quality long-read genome of Scophthalmus maximus.</title>
        <authorList>
            <person name="Lien S."/>
            <person name="Martinez P."/>
        </authorList>
    </citation>
    <scope>NUCLEOTIDE SEQUENCE [LARGE SCALE GENOMIC DNA]</scope>
</reference>
<comment type="catalytic activity">
    <reaction evidence="14">
        <text>chloride(in) = chloride(out)</text>
        <dbReference type="Rhea" id="RHEA:29823"/>
        <dbReference type="ChEBI" id="CHEBI:17996"/>
    </reaction>
</comment>
<proteinExistence type="inferred from homology"/>
<keyword evidence="12 19" id="KW-0868">Chloride</keyword>
<evidence type="ECO:0000256" key="17">
    <source>
        <dbReference type="ARBA" id="ARBA00055840"/>
    </source>
</evidence>
<dbReference type="InterPro" id="IPR030253">
    <property type="entry name" value="GST_C_CLIC-2"/>
</dbReference>
<evidence type="ECO:0000256" key="19">
    <source>
        <dbReference type="RuleBase" id="RU362009"/>
    </source>
</evidence>
<comment type="domain">
    <text evidence="19">Members of this family may change from a globular, soluble state to a state where the N-terminal domain is inserted into the membrane and functions as chloride channel. A conformation change of the N-terminal domain is thought to expose hydrophobic surfaces that trigger membrane insertion.</text>
</comment>
<gene>
    <name evidence="21" type="primary">clic2</name>
</gene>
<keyword evidence="4" id="KW-0812">Transmembrane</keyword>
<dbReference type="NCBIfam" id="TIGR00862">
    <property type="entry name" value="O-ClC"/>
    <property type="match status" value="1"/>
</dbReference>
<keyword evidence="8 19" id="KW-0406">Ion transport</keyword>
<evidence type="ECO:0000256" key="8">
    <source>
        <dbReference type="ARBA" id="ARBA00023065"/>
    </source>
</evidence>
<evidence type="ECO:0000256" key="11">
    <source>
        <dbReference type="ARBA" id="ARBA00023173"/>
    </source>
</evidence>
<accession>A0A8D3APH7</accession>
<dbReference type="SUPFAM" id="SSF52833">
    <property type="entry name" value="Thioredoxin-like"/>
    <property type="match status" value="1"/>
</dbReference>
<dbReference type="InterPro" id="IPR010987">
    <property type="entry name" value="Glutathione-S-Trfase_C-like"/>
</dbReference>
<feature type="domain" description="GST C-terminal" evidence="20">
    <location>
        <begin position="165"/>
        <end position="303"/>
    </location>
</feature>
<dbReference type="GO" id="GO:0016491">
    <property type="term" value="F:oxidoreductase activity"/>
    <property type="evidence" value="ECO:0007669"/>
    <property type="project" value="UniProtKB-KW"/>
</dbReference>
<keyword evidence="3 19" id="KW-0963">Cytoplasm</keyword>
<keyword evidence="6" id="KW-1133">Transmembrane helix</keyword>
<evidence type="ECO:0000256" key="12">
    <source>
        <dbReference type="ARBA" id="ARBA00023214"/>
    </source>
</evidence>
<organism evidence="21 22">
    <name type="scientific">Scophthalmus maximus</name>
    <name type="common">Turbot</name>
    <name type="synonym">Psetta maxima</name>
    <dbReference type="NCBI Taxonomy" id="52904"/>
    <lineage>
        <taxon>Eukaryota</taxon>
        <taxon>Metazoa</taxon>
        <taxon>Chordata</taxon>
        <taxon>Craniata</taxon>
        <taxon>Vertebrata</taxon>
        <taxon>Euteleostomi</taxon>
        <taxon>Actinopterygii</taxon>
        <taxon>Neopterygii</taxon>
        <taxon>Teleostei</taxon>
        <taxon>Neoteleostei</taxon>
        <taxon>Acanthomorphata</taxon>
        <taxon>Carangaria</taxon>
        <taxon>Pleuronectiformes</taxon>
        <taxon>Pleuronectoidei</taxon>
        <taxon>Scophthalmidae</taxon>
        <taxon>Scophthalmus</taxon>
    </lineage>
</organism>
<dbReference type="KEGG" id="smau:118319120"/>
<dbReference type="Pfam" id="PF22441">
    <property type="entry name" value="CLIC-like_N"/>
    <property type="match status" value="1"/>
</dbReference>
<dbReference type="InterPro" id="IPR036249">
    <property type="entry name" value="Thioredoxin-like_sf"/>
</dbReference>
<dbReference type="InterPro" id="IPR053823">
    <property type="entry name" value="CLIC_N"/>
</dbReference>
<dbReference type="PROSITE" id="PS50405">
    <property type="entry name" value="GST_CTER"/>
    <property type="match status" value="1"/>
</dbReference>
<comment type="subcellular location">
    <subcellularLocation>
        <location evidence="19">Membrane</location>
        <topology evidence="19">Single-pass membrane protein</topology>
    </subcellularLocation>
    <subcellularLocation>
        <location evidence="19">Cytoplasm</location>
    </subcellularLocation>
</comment>
<protein>
    <recommendedName>
        <fullName evidence="19">Chloride intracellular channel protein</fullName>
    </recommendedName>
</protein>
<dbReference type="SUPFAM" id="SSF47616">
    <property type="entry name" value="GST C-terminal domain-like"/>
    <property type="match status" value="1"/>
</dbReference>
<reference evidence="21" key="2">
    <citation type="submission" date="2025-08" db="UniProtKB">
        <authorList>
            <consortium name="Ensembl"/>
        </authorList>
    </citation>
    <scope>IDENTIFICATION</scope>
</reference>
<keyword evidence="9" id="KW-0472">Membrane</keyword>
<dbReference type="CTD" id="1193"/>
<evidence type="ECO:0000256" key="15">
    <source>
        <dbReference type="ARBA" id="ARBA00036755"/>
    </source>
</evidence>
<evidence type="ECO:0000256" key="10">
    <source>
        <dbReference type="ARBA" id="ARBA00023157"/>
    </source>
</evidence>
<dbReference type="GO" id="GO:0005254">
    <property type="term" value="F:chloride channel activity"/>
    <property type="evidence" value="ECO:0007669"/>
    <property type="project" value="UniProtKB-KW"/>
</dbReference>
<dbReference type="Pfam" id="PF13410">
    <property type="entry name" value="GST_C_2"/>
    <property type="match status" value="1"/>
</dbReference>
<evidence type="ECO:0000256" key="3">
    <source>
        <dbReference type="ARBA" id="ARBA00022490"/>
    </source>
</evidence>
<dbReference type="InterPro" id="IPR036282">
    <property type="entry name" value="Glutathione-S-Trfase_C_sf"/>
</dbReference>
<dbReference type="SFLD" id="SFLDG00358">
    <property type="entry name" value="Main_(cytGST)"/>
    <property type="match status" value="1"/>
</dbReference>
<evidence type="ECO:0000256" key="2">
    <source>
        <dbReference type="ARBA" id="ARBA00022448"/>
    </source>
</evidence>
<comment type="similarity">
    <text evidence="1 19">Belongs to the chloride channel CLIC family.</text>
</comment>
<dbReference type="Gene3D" id="1.20.1050.10">
    <property type="match status" value="1"/>
</dbReference>
<dbReference type="PRINTS" id="PR01263">
    <property type="entry name" value="INTCLCHANNEL"/>
</dbReference>
<evidence type="ECO:0000256" key="9">
    <source>
        <dbReference type="ARBA" id="ARBA00023136"/>
    </source>
</evidence>
<dbReference type="PANTHER" id="PTHR45476:SF3">
    <property type="entry name" value="CHLORIDE INTRACELLULAR CHANNEL PROTEIN"/>
    <property type="match status" value="1"/>
</dbReference>
<evidence type="ECO:0000256" key="16">
    <source>
        <dbReference type="ARBA" id="ARBA00049530"/>
    </source>
</evidence>
<keyword evidence="10" id="KW-1015">Disulfide bond</keyword>
<evidence type="ECO:0000256" key="6">
    <source>
        <dbReference type="ARBA" id="ARBA00022989"/>
    </source>
</evidence>